<feature type="region of interest" description="Disordered" evidence="1">
    <location>
        <begin position="184"/>
        <end position="223"/>
    </location>
</feature>
<accession>A0A316U142</accession>
<evidence type="ECO:0008006" key="4">
    <source>
        <dbReference type="Google" id="ProtNLM"/>
    </source>
</evidence>
<dbReference type="AlphaFoldDB" id="A0A316U142"/>
<evidence type="ECO:0000256" key="1">
    <source>
        <dbReference type="SAM" id="MobiDB-lite"/>
    </source>
</evidence>
<gene>
    <name evidence="2" type="ORF">BCV69DRAFT_284280</name>
</gene>
<dbReference type="GeneID" id="37014723"/>
<evidence type="ECO:0000313" key="2">
    <source>
        <dbReference type="EMBL" id="PWN19122.1"/>
    </source>
</evidence>
<feature type="compositionally biased region" description="Low complexity" evidence="1">
    <location>
        <begin position="1"/>
        <end position="18"/>
    </location>
</feature>
<organism evidence="2 3">
    <name type="scientific">Pseudomicrostroma glucosiphilum</name>
    <dbReference type="NCBI Taxonomy" id="1684307"/>
    <lineage>
        <taxon>Eukaryota</taxon>
        <taxon>Fungi</taxon>
        <taxon>Dikarya</taxon>
        <taxon>Basidiomycota</taxon>
        <taxon>Ustilaginomycotina</taxon>
        <taxon>Exobasidiomycetes</taxon>
        <taxon>Microstromatales</taxon>
        <taxon>Microstromatales incertae sedis</taxon>
        <taxon>Pseudomicrostroma</taxon>
    </lineage>
</organism>
<name>A0A316U142_9BASI</name>
<feature type="region of interest" description="Disordered" evidence="1">
    <location>
        <begin position="124"/>
        <end position="152"/>
    </location>
</feature>
<proteinExistence type="predicted"/>
<dbReference type="STRING" id="1684307.A0A316U142"/>
<dbReference type="RefSeq" id="XP_025346282.1">
    <property type="nucleotide sequence ID" value="XM_025492989.1"/>
</dbReference>
<dbReference type="EMBL" id="KZ819332">
    <property type="protein sequence ID" value="PWN19122.1"/>
    <property type="molecule type" value="Genomic_DNA"/>
</dbReference>
<sequence>MLYSLMTSSLKESSSSSSGTLDERYWSALGAWLDVERSSLPSLRAQVQSQPLQFLTQNIPRLPEHLLRPQAALTTPQQRANISLIRQRRRCHAELRKPEELEVRGSRRRLGRLWKVIVGKQTEPAVKKEKADEDEDLDPAFPGVPDLSNLPNVGANGVKLPRYGPLHQGELFTNPRLARLLDEQDEEEAQLSAAEQEEEEEEEEDDVEDDEEMGNGAEVDEEDVEAFRIAVLDRFIRGDPTLNPSIYAAIDFDESLDPASANEDGAGSREGLAFDVSRGTAAQAALERERLDEDSYFDDEDES</sequence>
<dbReference type="Proteomes" id="UP000245942">
    <property type="component" value="Unassembled WGS sequence"/>
</dbReference>
<protein>
    <recommendedName>
        <fullName evidence="4">CCD97-like C-terminal domain-containing protein</fullName>
    </recommendedName>
</protein>
<keyword evidence="3" id="KW-1185">Reference proteome</keyword>
<reference evidence="2 3" key="1">
    <citation type="journal article" date="2018" name="Mol. Biol. Evol.">
        <title>Broad Genomic Sampling Reveals a Smut Pathogenic Ancestry of the Fungal Clade Ustilaginomycotina.</title>
        <authorList>
            <person name="Kijpornyongpan T."/>
            <person name="Mondo S.J."/>
            <person name="Barry K."/>
            <person name="Sandor L."/>
            <person name="Lee J."/>
            <person name="Lipzen A."/>
            <person name="Pangilinan J."/>
            <person name="LaButti K."/>
            <person name="Hainaut M."/>
            <person name="Henrissat B."/>
            <person name="Grigoriev I.V."/>
            <person name="Spatafora J.W."/>
            <person name="Aime M.C."/>
        </authorList>
    </citation>
    <scope>NUCLEOTIDE SEQUENCE [LARGE SCALE GENOMIC DNA]</scope>
    <source>
        <strain evidence="2 3">MCA 4718</strain>
    </source>
</reference>
<feature type="region of interest" description="Disordered" evidence="1">
    <location>
        <begin position="1"/>
        <end position="20"/>
    </location>
</feature>
<dbReference type="OrthoDB" id="3345311at2759"/>
<evidence type="ECO:0000313" key="3">
    <source>
        <dbReference type="Proteomes" id="UP000245942"/>
    </source>
</evidence>